<gene>
    <name evidence="1" type="ORF">SS50377_23599</name>
</gene>
<organism evidence="1 2">
    <name type="scientific">Spironucleus salmonicida</name>
    <dbReference type="NCBI Taxonomy" id="348837"/>
    <lineage>
        <taxon>Eukaryota</taxon>
        <taxon>Metamonada</taxon>
        <taxon>Diplomonadida</taxon>
        <taxon>Hexamitidae</taxon>
        <taxon>Hexamitinae</taxon>
        <taxon>Spironucleus</taxon>
    </lineage>
</organism>
<dbReference type="AlphaFoldDB" id="A0A9P8RY47"/>
<sequence length="213" mass="23385">MFYSNELLFHPLLQMDIKTIPIGNIQLQEKIDTKTAVPIQNADGTIAYIPTTLVINSNINNMAAQNQGNMPINNKNGVTIINIAPTNGDAIEIGHQAAVQKNVVIQGSNSLTGVNLATYVSIPLKEGTISQVKKIEEYAGNQKKFVKQENSTNEDILRAKLTILIKIGYTQLIRAFENSSLNDNFMEIFQASRSLAINDILKQNIGTINATTN</sequence>
<evidence type="ECO:0000313" key="1">
    <source>
        <dbReference type="EMBL" id="KAH0573664.1"/>
    </source>
</evidence>
<protein>
    <submittedName>
        <fullName evidence="1">Uncharacterized protein</fullName>
    </submittedName>
</protein>
<comment type="caution">
    <text evidence="1">The sequence shown here is derived from an EMBL/GenBank/DDBJ whole genome shotgun (WGS) entry which is preliminary data.</text>
</comment>
<dbReference type="EMBL" id="AUWU02000004">
    <property type="protein sequence ID" value="KAH0573664.1"/>
    <property type="molecule type" value="Genomic_DNA"/>
</dbReference>
<reference evidence="1 2" key="1">
    <citation type="journal article" date="2014" name="PLoS Genet.">
        <title>The Genome of Spironucleus salmonicida Highlights a Fish Pathogen Adapted to Fluctuating Environments.</title>
        <authorList>
            <person name="Xu F."/>
            <person name="Jerlstrom-Hultqvist J."/>
            <person name="Einarsson E."/>
            <person name="Astvaldsson A."/>
            <person name="Svard S.G."/>
            <person name="Andersson J.O."/>
        </authorList>
    </citation>
    <scope>NUCLEOTIDE SEQUENCE [LARGE SCALE GENOMIC DNA]</scope>
    <source>
        <strain evidence="1 2">ATCC 50377</strain>
    </source>
</reference>
<dbReference type="GeneID" id="94297622"/>
<keyword evidence="2" id="KW-1185">Reference proteome</keyword>
<dbReference type="Proteomes" id="UP000018208">
    <property type="component" value="Unassembled WGS sequence"/>
</dbReference>
<dbReference type="KEGG" id="ssao:94297622"/>
<evidence type="ECO:0000313" key="2">
    <source>
        <dbReference type="Proteomes" id="UP000018208"/>
    </source>
</evidence>
<dbReference type="RefSeq" id="XP_067764437.1">
    <property type="nucleotide sequence ID" value="XM_067907463.1"/>
</dbReference>
<name>A0A9P8RY47_9EUKA</name>
<proteinExistence type="predicted"/>
<accession>A0A9P8RY47</accession>